<dbReference type="EMBL" id="JACU01000004">
    <property type="protein sequence ID" value="KMS56196.1"/>
    <property type="molecule type" value="Genomic_DNA"/>
</dbReference>
<accession>A0A0J7XWV3</accession>
<dbReference type="PATRIC" id="fig|1114963.3.peg.1740"/>
<dbReference type="OrthoDB" id="7432939at2"/>
<dbReference type="AlphaFoldDB" id="A0A0J7XWV3"/>
<organism evidence="1 2">
    <name type="scientific">Novosphingobium barchaimii LL02</name>
    <dbReference type="NCBI Taxonomy" id="1114963"/>
    <lineage>
        <taxon>Bacteria</taxon>
        <taxon>Pseudomonadati</taxon>
        <taxon>Pseudomonadota</taxon>
        <taxon>Alphaproteobacteria</taxon>
        <taxon>Sphingomonadales</taxon>
        <taxon>Sphingomonadaceae</taxon>
        <taxon>Novosphingobium</taxon>
    </lineage>
</organism>
<protein>
    <submittedName>
        <fullName evidence="1">Uncharacterized protein</fullName>
    </submittedName>
</protein>
<proteinExistence type="predicted"/>
<reference evidence="1 2" key="1">
    <citation type="journal article" date="2015" name="G3 (Bethesda)">
        <title>Insights into Ongoing Evolution of the Hexachlorocyclohexane Catabolic Pathway from Comparative Genomics of Ten Sphingomonadaceae Strains.</title>
        <authorList>
            <person name="Pearce S.L."/>
            <person name="Oakeshott J.G."/>
            <person name="Pandey G."/>
        </authorList>
    </citation>
    <scope>NUCLEOTIDE SEQUENCE [LARGE SCALE GENOMIC DNA]</scope>
    <source>
        <strain evidence="1 2">LL02</strain>
    </source>
</reference>
<dbReference type="Proteomes" id="UP000052268">
    <property type="component" value="Unassembled WGS sequence"/>
</dbReference>
<name>A0A0J7XWV3_9SPHN</name>
<sequence length="217" mass="23575">MAIPYLDPLGIDQMQDPPVTLSARQLARLISVAAETGQRFSYSRRMDPVEWMYARQPLFSERSAIDACQDRPDYQRAIIAHGLCLSAMTKPGQIDALLLGSPASDPIGTIGPRNREARQSLRLFTVSITEATDSGRCMIFLAILARNEDAVALDVRGRFGDITAGNALVREGFDPSEPVAAALVSEPMGATLLLIADDPTSELAEGLDVQIESRFLN</sequence>
<gene>
    <name evidence="1" type="ORF">V474_14610</name>
</gene>
<evidence type="ECO:0000313" key="2">
    <source>
        <dbReference type="Proteomes" id="UP000052268"/>
    </source>
</evidence>
<comment type="caution">
    <text evidence="1">The sequence shown here is derived from an EMBL/GenBank/DDBJ whole genome shotgun (WGS) entry which is preliminary data.</text>
</comment>
<keyword evidence="2" id="KW-1185">Reference proteome</keyword>
<evidence type="ECO:0000313" key="1">
    <source>
        <dbReference type="EMBL" id="KMS56196.1"/>
    </source>
</evidence>